<name>A0A4S8KRP2_DENBC</name>
<evidence type="ECO:0000256" key="1">
    <source>
        <dbReference type="SAM" id="MobiDB-lite"/>
    </source>
</evidence>
<protein>
    <submittedName>
        <fullName evidence="2">Uncharacterized protein</fullName>
    </submittedName>
</protein>
<gene>
    <name evidence="2" type="ORF">K435DRAFT_876632</name>
</gene>
<dbReference type="AlphaFoldDB" id="A0A4S8KRP2"/>
<reference evidence="2 3" key="1">
    <citation type="journal article" date="2019" name="Nat. Ecol. Evol.">
        <title>Megaphylogeny resolves global patterns of mushroom evolution.</title>
        <authorList>
            <person name="Varga T."/>
            <person name="Krizsan K."/>
            <person name="Foldi C."/>
            <person name="Dima B."/>
            <person name="Sanchez-Garcia M."/>
            <person name="Sanchez-Ramirez S."/>
            <person name="Szollosi G.J."/>
            <person name="Szarkandi J.G."/>
            <person name="Papp V."/>
            <person name="Albert L."/>
            <person name="Andreopoulos W."/>
            <person name="Angelini C."/>
            <person name="Antonin V."/>
            <person name="Barry K.W."/>
            <person name="Bougher N.L."/>
            <person name="Buchanan P."/>
            <person name="Buyck B."/>
            <person name="Bense V."/>
            <person name="Catcheside P."/>
            <person name="Chovatia M."/>
            <person name="Cooper J."/>
            <person name="Damon W."/>
            <person name="Desjardin D."/>
            <person name="Finy P."/>
            <person name="Geml J."/>
            <person name="Haridas S."/>
            <person name="Hughes K."/>
            <person name="Justo A."/>
            <person name="Karasinski D."/>
            <person name="Kautmanova I."/>
            <person name="Kiss B."/>
            <person name="Kocsube S."/>
            <person name="Kotiranta H."/>
            <person name="LaButti K.M."/>
            <person name="Lechner B.E."/>
            <person name="Liimatainen K."/>
            <person name="Lipzen A."/>
            <person name="Lukacs Z."/>
            <person name="Mihaltcheva S."/>
            <person name="Morgado L.N."/>
            <person name="Niskanen T."/>
            <person name="Noordeloos M.E."/>
            <person name="Ohm R.A."/>
            <person name="Ortiz-Santana B."/>
            <person name="Ovrebo C."/>
            <person name="Racz N."/>
            <person name="Riley R."/>
            <person name="Savchenko A."/>
            <person name="Shiryaev A."/>
            <person name="Soop K."/>
            <person name="Spirin V."/>
            <person name="Szebenyi C."/>
            <person name="Tomsovsky M."/>
            <person name="Tulloss R.E."/>
            <person name="Uehling J."/>
            <person name="Grigoriev I.V."/>
            <person name="Vagvolgyi C."/>
            <person name="Papp T."/>
            <person name="Martin F.M."/>
            <person name="Miettinen O."/>
            <person name="Hibbett D.S."/>
            <person name="Nagy L.G."/>
        </authorList>
    </citation>
    <scope>NUCLEOTIDE SEQUENCE [LARGE SCALE GENOMIC DNA]</scope>
    <source>
        <strain evidence="2 3">CBS 962.96</strain>
    </source>
</reference>
<dbReference type="EMBL" id="ML180191">
    <property type="protein sequence ID" value="THU78447.1"/>
    <property type="molecule type" value="Genomic_DNA"/>
</dbReference>
<feature type="region of interest" description="Disordered" evidence="1">
    <location>
        <begin position="1"/>
        <end position="24"/>
    </location>
</feature>
<evidence type="ECO:0000313" key="2">
    <source>
        <dbReference type="EMBL" id="THU78447.1"/>
    </source>
</evidence>
<evidence type="ECO:0000313" key="3">
    <source>
        <dbReference type="Proteomes" id="UP000297245"/>
    </source>
</evidence>
<sequence>MSRYNHPIPGITPNPPPSDNTGRNRDFFTTQLDLDGRLVHQLRDATEDIPSPEIALGLLSLTVDTHDQLQHVSSEQLDIRTAVNGIDSELTSQSFSIHHVIHRVDSIYSVVNRTQALLEEMWDISDPAKNYIWLLIWIDFLIPLEDWGNLTKDVLALKTCSKVKDRAVALSLSSYKSGEKLAVERVNEFVESAYNKIGAVIFKMVLESTKEARPSVNTARKLQEALIARAGLDRVIADQERNVVLITYAQMRSVLWELQQDGQLHSDEELQDQAFISVGKYMDKAVQKLGTNLFSYGWRSLCSRHVANDALATF</sequence>
<accession>A0A4S8KRP2</accession>
<dbReference type="Proteomes" id="UP000297245">
    <property type="component" value="Unassembled WGS sequence"/>
</dbReference>
<proteinExistence type="predicted"/>
<keyword evidence="3" id="KW-1185">Reference proteome</keyword>
<organism evidence="2 3">
    <name type="scientific">Dendrothele bispora (strain CBS 962.96)</name>
    <dbReference type="NCBI Taxonomy" id="1314807"/>
    <lineage>
        <taxon>Eukaryota</taxon>
        <taxon>Fungi</taxon>
        <taxon>Dikarya</taxon>
        <taxon>Basidiomycota</taxon>
        <taxon>Agaricomycotina</taxon>
        <taxon>Agaricomycetes</taxon>
        <taxon>Agaricomycetidae</taxon>
        <taxon>Agaricales</taxon>
        <taxon>Agaricales incertae sedis</taxon>
        <taxon>Dendrothele</taxon>
    </lineage>
</organism>